<dbReference type="Proteomes" id="UP001177023">
    <property type="component" value="Unassembled WGS sequence"/>
</dbReference>
<accession>A0AA36CSX4</accession>
<proteinExistence type="predicted"/>
<name>A0AA36CSX4_9BILA</name>
<feature type="signal peptide" evidence="1">
    <location>
        <begin position="1"/>
        <end position="18"/>
    </location>
</feature>
<dbReference type="AlphaFoldDB" id="A0AA36CSX4"/>
<comment type="caution">
    <text evidence="2">The sequence shown here is derived from an EMBL/GenBank/DDBJ whole genome shotgun (WGS) entry which is preliminary data.</text>
</comment>
<sequence>MFVQLFVAFVYGLVHVDCINFTAENYKVARDLKDDHPCWHGGVPKPCFFIHLNIENAKYEEGHVRKPGDETYKVQIKESDPVSNDVYAECTGSMYGGDKCSLKARDEDEVLFNMWYLKFYINAEYAKGEDQYRCILFPFSKARGNDYMRLISAATLTVKPDGICSLQYYDRVLDETREAFCQTCCWVENCVIGTGIPYVDLG</sequence>
<dbReference type="EMBL" id="CATQJA010002618">
    <property type="protein sequence ID" value="CAJ0573398.1"/>
    <property type="molecule type" value="Genomic_DNA"/>
</dbReference>
<evidence type="ECO:0000313" key="3">
    <source>
        <dbReference type="Proteomes" id="UP001177023"/>
    </source>
</evidence>
<organism evidence="2 3">
    <name type="scientific">Mesorhabditis spiculigera</name>
    <dbReference type="NCBI Taxonomy" id="96644"/>
    <lineage>
        <taxon>Eukaryota</taxon>
        <taxon>Metazoa</taxon>
        <taxon>Ecdysozoa</taxon>
        <taxon>Nematoda</taxon>
        <taxon>Chromadorea</taxon>
        <taxon>Rhabditida</taxon>
        <taxon>Rhabditina</taxon>
        <taxon>Rhabditomorpha</taxon>
        <taxon>Rhabditoidea</taxon>
        <taxon>Rhabditidae</taxon>
        <taxon>Mesorhabditinae</taxon>
        <taxon>Mesorhabditis</taxon>
    </lineage>
</organism>
<protein>
    <submittedName>
        <fullName evidence="2">Uncharacterized protein</fullName>
    </submittedName>
</protein>
<reference evidence="2" key="1">
    <citation type="submission" date="2023-06" db="EMBL/GenBank/DDBJ databases">
        <authorList>
            <person name="Delattre M."/>
        </authorList>
    </citation>
    <scope>NUCLEOTIDE SEQUENCE</scope>
    <source>
        <strain evidence="2">AF72</strain>
    </source>
</reference>
<keyword evidence="3" id="KW-1185">Reference proteome</keyword>
<evidence type="ECO:0000313" key="2">
    <source>
        <dbReference type="EMBL" id="CAJ0573398.1"/>
    </source>
</evidence>
<keyword evidence="1" id="KW-0732">Signal</keyword>
<gene>
    <name evidence="2" type="ORF">MSPICULIGERA_LOCUS11757</name>
</gene>
<feature type="chain" id="PRO_5041385467" evidence="1">
    <location>
        <begin position="19"/>
        <end position="202"/>
    </location>
</feature>
<feature type="non-terminal residue" evidence="2">
    <location>
        <position position="202"/>
    </location>
</feature>
<evidence type="ECO:0000256" key="1">
    <source>
        <dbReference type="SAM" id="SignalP"/>
    </source>
</evidence>